<dbReference type="SUPFAM" id="SSF53474">
    <property type="entry name" value="alpha/beta-Hydrolases"/>
    <property type="match status" value="1"/>
</dbReference>
<proteinExistence type="predicted"/>
<organism evidence="3 4">
    <name type="scientific">Rhizoctonia solani</name>
    <dbReference type="NCBI Taxonomy" id="456999"/>
    <lineage>
        <taxon>Eukaryota</taxon>
        <taxon>Fungi</taxon>
        <taxon>Dikarya</taxon>
        <taxon>Basidiomycota</taxon>
        <taxon>Agaricomycotina</taxon>
        <taxon>Agaricomycetes</taxon>
        <taxon>Cantharellales</taxon>
        <taxon>Ceratobasidiaceae</taxon>
        <taxon>Rhizoctonia</taxon>
    </lineage>
</organism>
<evidence type="ECO:0000259" key="2">
    <source>
        <dbReference type="Pfam" id="PF09994"/>
    </source>
</evidence>
<dbReference type="InterPro" id="IPR029058">
    <property type="entry name" value="AB_hydrolase_fold"/>
</dbReference>
<protein>
    <recommendedName>
        <fullName evidence="2">T6SS Phospholipase effector Tle1-like catalytic domain-containing protein</fullName>
    </recommendedName>
</protein>
<dbReference type="Pfam" id="PF09994">
    <property type="entry name" value="T6SS_Tle1-like_cat"/>
    <property type="match status" value="1"/>
</dbReference>
<dbReference type="PANTHER" id="PTHR33840">
    <property type="match status" value="1"/>
</dbReference>
<evidence type="ECO:0000313" key="3">
    <source>
        <dbReference type="EMBL" id="CAE6367659.1"/>
    </source>
</evidence>
<gene>
    <name evidence="3" type="ORF">RDB_LOCUS23798</name>
</gene>
<dbReference type="PANTHER" id="PTHR33840:SF2">
    <property type="entry name" value="TLE1 PHOSPHOLIPASE DOMAIN-CONTAINING PROTEIN"/>
    <property type="match status" value="1"/>
</dbReference>
<comment type="caution">
    <text evidence="3">The sequence shown here is derived from an EMBL/GenBank/DDBJ whole genome shotgun (WGS) entry which is preliminary data.</text>
</comment>
<dbReference type="AlphaFoldDB" id="A0A8H3A0K0"/>
<name>A0A8H3A0K0_9AGAM</name>
<feature type="domain" description="T6SS Phospholipase effector Tle1-like catalytic" evidence="2">
    <location>
        <begin position="159"/>
        <end position="455"/>
    </location>
</feature>
<evidence type="ECO:0000256" key="1">
    <source>
        <dbReference type="SAM" id="MobiDB-lite"/>
    </source>
</evidence>
<evidence type="ECO:0000313" key="4">
    <source>
        <dbReference type="Proteomes" id="UP000663846"/>
    </source>
</evidence>
<dbReference type="EMBL" id="CAJMWS010000116">
    <property type="protein sequence ID" value="CAE6367659.1"/>
    <property type="molecule type" value="Genomic_DNA"/>
</dbReference>
<feature type="non-terminal residue" evidence="3">
    <location>
        <position position="1"/>
    </location>
</feature>
<sequence length="781" mass="89045">SQRTTMTISFIDEPSKHHLGFANSYHKYELQVEQESGFGSIYVTAVLKPYEHVNELFIVPEDANFNLSPYIAINDKGELSWDINGGQAVDNLKLLFAGRTAGYERRTQCKVIVVGYIVGTQQREGTLNLDEFLDIVEYYDQASQQFKLRLGVKPSRSKRSIILCFDGTSNKFSNQNTNVIKLVELLKKNDPSEQMVYYQAGIGTYSHSTFKTGIASTMAKWIDEATACFLYQHVIDGYRYLMQTYQAGDKISIFGFSRGAYTARALAGMLHSVGLLPKHNTEQVQFAYEVYAASEKFINKSEAKDFFLGAVNLEEGHNAFFRSCKNTTPFHEPTNVHLLIFNSDREKWLGVVDQNARPKDVNPNCFKMVFCTPVEITFLGVWDTVGSMGALKRTTLPWITHNPSVKNFRQALSLDEVRANFIPTLWDHSKTQPWQTALEVWFKGGHCDVGGGAPLVKSARVSQYVEFYAFLGRKIKQGFLSTIRTMGLSQAQTGVEELSSPAPSEKPQLPNPRPDDQLRQPDLSNISLRWMVNECLSLANVRVLFDPYAMHSYQRAKILEERPHGAEQAEIQKNRRDLDSYDITNKPYQAIDVLPWWLLLEFVPIPRLSQLASKSSESCTVFCPNLRAGRVVYKVEKRDQIRLHYSVFKNITSSDYRPSAEWNGSTLLSDIEDCPESESETEKILYTLGQRWRPHWFRQKTLQWSKSGAGLGWVAVHAGAILYYWMSWRWVRMVLGYTFEGFRPIGRFLIRSGLVEFVFQGATAFVKHMSQFLMNGFSIKG</sequence>
<dbReference type="InterPro" id="IPR018712">
    <property type="entry name" value="Tle1-like_cat"/>
</dbReference>
<feature type="region of interest" description="Disordered" evidence="1">
    <location>
        <begin position="492"/>
        <end position="520"/>
    </location>
</feature>
<reference evidence="3" key="1">
    <citation type="submission" date="2021-01" db="EMBL/GenBank/DDBJ databases">
        <authorList>
            <person name="Kaushik A."/>
        </authorList>
    </citation>
    <scope>NUCLEOTIDE SEQUENCE</scope>
    <source>
        <strain evidence="3">AG1-1C</strain>
    </source>
</reference>
<accession>A0A8H3A0K0</accession>
<dbReference type="Proteomes" id="UP000663846">
    <property type="component" value="Unassembled WGS sequence"/>
</dbReference>